<protein>
    <recommendedName>
        <fullName evidence="1">F-box domain-containing protein</fullName>
    </recommendedName>
</protein>
<dbReference type="CDD" id="cd09917">
    <property type="entry name" value="F-box_SF"/>
    <property type="match status" value="1"/>
</dbReference>
<sequence>MEEIHHIDELGIDWDLDIDYSDFSDDDRRCYNLLLNGKWYSSYSPPLSDEDGVGMGSRALSVIRHAQKERSAIGWDPVDGPRLPDSNVGYWYTINLDAGHFTQHEWQREPSVDRFPLAAIHDAYDIKLGWSFKDGPADFYLYNHGFVRPPVPTTLYMEFSPPTRLNQLQYQMISDFIYQWRFVIDDPTRWPASSLGFRRLAIGLLRIAAWDLEVKLEDNYSEKSVRLPIQRSSTPDWVYMKDDIFWFHGFLIVQCWRLDRTGPVEKAIQKALDFLSPHYHGPARVILTSLRHVAFVEISQGCSSCSAVLPLITSTSADMKSSQIGAWPADKTTSPGIRALVQVLSTPSWKSSQSEKEHWGFSLPPEIIEMILQHLGPKDLAAFCRASYVAERLYYSTIPQLRGVNVSPGAFICPSCFQKELYQDLVCCVSCFEWHPAKCECHGRPLGDYKCVNCKNNGVHPTLAARRIEQRSKVLQRGTECKVFVKGHHMMFALRIDPTPRGRPTSVVTRQGERTLRPRIQYTIQFGGVFSGLAYGLEEMLYSLERKERYVYV</sequence>
<evidence type="ECO:0000259" key="1">
    <source>
        <dbReference type="Pfam" id="PF00646"/>
    </source>
</evidence>
<dbReference type="SUPFAM" id="SSF81383">
    <property type="entry name" value="F-box domain"/>
    <property type="match status" value="1"/>
</dbReference>
<feature type="domain" description="F-box" evidence="1">
    <location>
        <begin position="362"/>
        <end position="385"/>
    </location>
</feature>
<dbReference type="EMBL" id="ML737269">
    <property type="protein sequence ID" value="KAE8334504.1"/>
    <property type="molecule type" value="Genomic_DNA"/>
</dbReference>
<name>A0A5N6XMN0_9EURO</name>
<proteinExistence type="predicted"/>
<gene>
    <name evidence="2" type="ORF">BDV24DRAFT_145773</name>
</gene>
<accession>A0A5N6XMN0</accession>
<dbReference type="InterPro" id="IPR036047">
    <property type="entry name" value="F-box-like_dom_sf"/>
</dbReference>
<dbReference type="AlphaFoldDB" id="A0A5N6XMN0"/>
<dbReference type="Pfam" id="PF00646">
    <property type="entry name" value="F-box"/>
    <property type="match status" value="1"/>
</dbReference>
<reference evidence="2" key="1">
    <citation type="submission" date="2019-04" db="EMBL/GenBank/DDBJ databases">
        <title>Friends and foes A comparative genomics study of 23 Aspergillus species from section Flavi.</title>
        <authorList>
            <consortium name="DOE Joint Genome Institute"/>
            <person name="Kjaerbolling I."/>
            <person name="Vesth T."/>
            <person name="Frisvad J.C."/>
            <person name="Nybo J.L."/>
            <person name="Theobald S."/>
            <person name="Kildgaard S."/>
            <person name="Isbrandt T."/>
            <person name="Kuo A."/>
            <person name="Sato A."/>
            <person name="Lyhne E.K."/>
            <person name="Kogle M.E."/>
            <person name="Wiebenga A."/>
            <person name="Kun R.S."/>
            <person name="Lubbers R.J."/>
            <person name="Makela M.R."/>
            <person name="Barry K."/>
            <person name="Chovatia M."/>
            <person name="Clum A."/>
            <person name="Daum C."/>
            <person name="Haridas S."/>
            <person name="He G."/>
            <person name="LaButti K."/>
            <person name="Lipzen A."/>
            <person name="Mondo S."/>
            <person name="Riley R."/>
            <person name="Salamov A."/>
            <person name="Simmons B.A."/>
            <person name="Magnuson J.K."/>
            <person name="Henrissat B."/>
            <person name="Mortensen U.H."/>
            <person name="Larsen T.O."/>
            <person name="Devries R.P."/>
            <person name="Grigoriev I.V."/>
            <person name="Machida M."/>
            <person name="Baker S.E."/>
            <person name="Andersen M.R."/>
        </authorList>
    </citation>
    <scope>NUCLEOTIDE SEQUENCE</scope>
    <source>
        <strain evidence="2">CBS 117612</strain>
    </source>
</reference>
<dbReference type="OrthoDB" id="1928087at2759"/>
<dbReference type="InterPro" id="IPR001810">
    <property type="entry name" value="F-box_dom"/>
</dbReference>
<evidence type="ECO:0000313" key="2">
    <source>
        <dbReference type="EMBL" id="KAE8334504.1"/>
    </source>
</evidence>
<organism evidence="2">
    <name type="scientific">Aspergillus arachidicola</name>
    <dbReference type="NCBI Taxonomy" id="656916"/>
    <lineage>
        <taxon>Eukaryota</taxon>
        <taxon>Fungi</taxon>
        <taxon>Dikarya</taxon>
        <taxon>Ascomycota</taxon>
        <taxon>Pezizomycotina</taxon>
        <taxon>Eurotiomycetes</taxon>
        <taxon>Eurotiomycetidae</taxon>
        <taxon>Eurotiales</taxon>
        <taxon>Aspergillaceae</taxon>
        <taxon>Aspergillus</taxon>
        <taxon>Aspergillus subgen. Circumdati</taxon>
    </lineage>
</organism>
<dbReference type="Proteomes" id="UP000325558">
    <property type="component" value="Unassembled WGS sequence"/>
</dbReference>